<organism evidence="2 3">
    <name type="scientific">Sphaerisporangium album</name>
    <dbReference type="NCBI Taxonomy" id="509200"/>
    <lineage>
        <taxon>Bacteria</taxon>
        <taxon>Bacillati</taxon>
        <taxon>Actinomycetota</taxon>
        <taxon>Actinomycetes</taxon>
        <taxon>Streptosporangiales</taxon>
        <taxon>Streptosporangiaceae</taxon>
        <taxon>Sphaerisporangium</taxon>
    </lineage>
</organism>
<dbReference type="AlphaFoldDB" id="A0A367FG15"/>
<dbReference type="CDD" id="cd12108">
    <property type="entry name" value="Hr-like"/>
    <property type="match status" value="1"/>
</dbReference>
<dbReference type="RefSeq" id="WP_114030934.1">
    <property type="nucleotide sequence ID" value="NZ_QOIL01000013.1"/>
</dbReference>
<evidence type="ECO:0000313" key="3">
    <source>
        <dbReference type="Proteomes" id="UP000253094"/>
    </source>
</evidence>
<evidence type="ECO:0000259" key="1">
    <source>
        <dbReference type="Pfam" id="PF01814"/>
    </source>
</evidence>
<feature type="domain" description="Hemerythrin-like" evidence="1">
    <location>
        <begin position="12"/>
        <end position="141"/>
    </location>
</feature>
<keyword evidence="3" id="KW-1185">Reference proteome</keyword>
<sequence>MTSNTSRLDMSMMLAVHDALRRDAERIARITARADDDPRRVLSTAAGWEMFKGYLRVHHTTEDDTVWPVMRRVLAGRADDLALLDAMEAEHGAVDPLLDAIDAALADRDSGHERLGGLADGLVMVLTTHLRHEEAEALPLVDATMTEEQWRRFGEEHRARIGSGAPRYLPWVLDGMDAAATAAILARMPEGLRAAYEDEWRPAYAGLDLWGAPGRPVTRESPGEAAAS</sequence>
<dbReference type="OrthoDB" id="5197650at2"/>
<dbReference type="Proteomes" id="UP000253094">
    <property type="component" value="Unassembled WGS sequence"/>
</dbReference>
<gene>
    <name evidence="2" type="ORF">DQ384_22930</name>
</gene>
<dbReference type="Pfam" id="PF01814">
    <property type="entry name" value="Hemerythrin"/>
    <property type="match status" value="1"/>
</dbReference>
<dbReference type="Gene3D" id="1.20.120.520">
    <property type="entry name" value="nmb1532 protein domain like"/>
    <property type="match status" value="1"/>
</dbReference>
<proteinExistence type="predicted"/>
<comment type="caution">
    <text evidence="2">The sequence shown here is derived from an EMBL/GenBank/DDBJ whole genome shotgun (WGS) entry which is preliminary data.</text>
</comment>
<name>A0A367FG15_9ACTN</name>
<dbReference type="EMBL" id="QOIL01000013">
    <property type="protein sequence ID" value="RCG28605.1"/>
    <property type="molecule type" value="Genomic_DNA"/>
</dbReference>
<reference evidence="2 3" key="1">
    <citation type="submission" date="2018-06" db="EMBL/GenBank/DDBJ databases">
        <title>Sphaerisporangium craniellae sp. nov., isolated from a marine sponge in the South China Sea.</title>
        <authorList>
            <person name="Li L."/>
        </authorList>
    </citation>
    <scope>NUCLEOTIDE SEQUENCE [LARGE SCALE GENOMIC DNA]</scope>
    <source>
        <strain evidence="2 3">CCTCC AA 208026</strain>
    </source>
</reference>
<protein>
    <submittedName>
        <fullName evidence="2">Hemerythrin domain-containing protein</fullName>
    </submittedName>
</protein>
<accession>A0A367FG15</accession>
<dbReference type="InterPro" id="IPR012312">
    <property type="entry name" value="Hemerythrin-like"/>
</dbReference>
<evidence type="ECO:0000313" key="2">
    <source>
        <dbReference type="EMBL" id="RCG28605.1"/>
    </source>
</evidence>